<dbReference type="InterPro" id="IPR050324">
    <property type="entry name" value="CDP-alcohol_PTase-I"/>
</dbReference>
<comment type="similarity">
    <text evidence="2 12">Belongs to the CDP-alcohol phosphatidyltransferase class-I family.</text>
</comment>
<dbReference type="EMBL" id="JAGZXI010000010">
    <property type="protein sequence ID" value="MBS6635418.1"/>
    <property type="molecule type" value="Genomic_DNA"/>
</dbReference>
<evidence type="ECO:0000256" key="13">
    <source>
        <dbReference type="SAM" id="Phobius"/>
    </source>
</evidence>
<dbReference type="NCBIfam" id="TIGR00560">
    <property type="entry name" value="pgsA"/>
    <property type="match status" value="1"/>
</dbReference>
<evidence type="ECO:0000256" key="11">
    <source>
        <dbReference type="NCBIfam" id="TIGR00560"/>
    </source>
</evidence>
<dbReference type="GO" id="GO:0008444">
    <property type="term" value="F:CDP-diacylglycerol-glycerol-3-phosphate 3-phosphatidyltransferase activity"/>
    <property type="evidence" value="ECO:0007669"/>
    <property type="project" value="UniProtKB-UniRule"/>
</dbReference>
<dbReference type="InterPro" id="IPR000462">
    <property type="entry name" value="CDP-OH_P_trans"/>
</dbReference>
<evidence type="ECO:0000256" key="3">
    <source>
        <dbReference type="ARBA" id="ARBA00022516"/>
    </source>
</evidence>
<evidence type="ECO:0000256" key="4">
    <source>
        <dbReference type="ARBA" id="ARBA00022679"/>
    </source>
</evidence>
<reference evidence="14" key="1">
    <citation type="submission" date="2021-02" db="EMBL/GenBank/DDBJ databases">
        <title>Infant gut strain persistence is associated with maternal origin, phylogeny, and functional potential including surface adhesion and iron acquisition.</title>
        <authorList>
            <person name="Lou Y.C."/>
        </authorList>
    </citation>
    <scope>NUCLEOTIDE SEQUENCE</scope>
    <source>
        <strain evidence="14">L1_008_092G1_dasL1_008_092G1_concoct_16</strain>
    </source>
</reference>
<dbReference type="Proteomes" id="UP000739069">
    <property type="component" value="Unassembled WGS sequence"/>
</dbReference>
<evidence type="ECO:0000256" key="9">
    <source>
        <dbReference type="ARBA" id="ARBA00023209"/>
    </source>
</evidence>
<feature type="transmembrane region" description="Helical" evidence="13">
    <location>
        <begin position="28"/>
        <end position="47"/>
    </location>
</feature>
<dbReference type="InterPro" id="IPR004570">
    <property type="entry name" value="Phosphatidylglycerol_P_synth"/>
</dbReference>
<evidence type="ECO:0000313" key="14">
    <source>
        <dbReference type="EMBL" id="MBS6635418.1"/>
    </source>
</evidence>
<keyword evidence="9" id="KW-0594">Phospholipid biosynthesis</keyword>
<comment type="caution">
    <text evidence="14">The sequence shown here is derived from an EMBL/GenBank/DDBJ whole genome shotgun (WGS) entry which is preliminary data.</text>
</comment>
<feature type="transmembrane region" description="Helical" evidence="13">
    <location>
        <begin position="99"/>
        <end position="118"/>
    </location>
</feature>
<dbReference type="InterPro" id="IPR048254">
    <property type="entry name" value="CDP_ALCOHOL_P_TRANSF_CS"/>
</dbReference>
<dbReference type="PANTHER" id="PTHR14269:SF52">
    <property type="entry name" value="PHOSPHATIDYLGLYCEROPHOSPHATE SYNTHASE-RELATED"/>
    <property type="match status" value="1"/>
</dbReference>
<keyword evidence="3" id="KW-0444">Lipid biosynthesis</keyword>
<evidence type="ECO:0000313" key="15">
    <source>
        <dbReference type="Proteomes" id="UP000739069"/>
    </source>
</evidence>
<keyword evidence="4 12" id="KW-0808">Transferase</keyword>
<dbReference type="InterPro" id="IPR043130">
    <property type="entry name" value="CDP-OH_PTrfase_TM_dom"/>
</dbReference>
<dbReference type="GO" id="GO:0016020">
    <property type="term" value="C:membrane"/>
    <property type="evidence" value="ECO:0007669"/>
    <property type="project" value="UniProtKB-SubCell"/>
</dbReference>
<dbReference type="GO" id="GO:0046474">
    <property type="term" value="P:glycerophospholipid biosynthetic process"/>
    <property type="evidence" value="ECO:0007669"/>
    <property type="project" value="TreeGrafter"/>
</dbReference>
<evidence type="ECO:0000256" key="5">
    <source>
        <dbReference type="ARBA" id="ARBA00022692"/>
    </source>
</evidence>
<name>A0A943TBY0_9MICC</name>
<keyword evidence="7" id="KW-0443">Lipid metabolism</keyword>
<evidence type="ECO:0000256" key="6">
    <source>
        <dbReference type="ARBA" id="ARBA00022989"/>
    </source>
</evidence>
<feature type="transmembrane region" description="Helical" evidence="13">
    <location>
        <begin position="59"/>
        <end position="78"/>
    </location>
</feature>
<dbReference type="PROSITE" id="PS00379">
    <property type="entry name" value="CDP_ALCOHOL_P_TRANSF"/>
    <property type="match status" value="1"/>
</dbReference>
<gene>
    <name evidence="14" type="primary">pgsA</name>
    <name evidence="14" type="ORF">KH265_07200</name>
</gene>
<keyword evidence="10" id="KW-1208">Phospholipid metabolism</keyword>
<keyword evidence="8 13" id="KW-0472">Membrane</keyword>
<evidence type="ECO:0000256" key="2">
    <source>
        <dbReference type="ARBA" id="ARBA00010441"/>
    </source>
</evidence>
<evidence type="ECO:0000256" key="10">
    <source>
        <dbReference type="ARBA" id="ARBA00023264"/>
    </source>
</evidence>
<comment type="subcellular location">
    <subcellularLocation>
        <location evidence="1">Membrane</location>
        <topology evidence="1">Multi-pass membrane protein</topology>
    </subcellularLocation>
</comment>
<dbReference type="AlphaFoldDB" id="A0A943TBY0"/>
<dbReference type="EC" id="2.7.8.5" evidence="11"/>
<evidence type="ECO:0000256" key="7">
    <source>
        <dbReference type="ARBA" id="ARBA00023098"/>
    </source>
</evidence>
<evidence type="ECO:0000256" key="8">
    <source>
        <dbReference type="ARBA" id="ARBA00023136"/>
    </source>
</evidence>
<feature type="transmembrane region" description="Helical" evidence="13">
    <location>
        <begin position="177"/>
        <end position="196"/>
    </location>
</feature>
<protein>
    <recommendedName>
        <fullName evidence="11">CDP-diacylglycerol--glycerol-3-phosphate 3-phosphatidyltransferase</fullName>
        <ecNumber evidence="11">2.7.8.5</ecNumber>
    </recommendedName>
</protein>
<evidence type="ECO:0000256" key="12">
    <source>
        <dbReference type="RuleBase" id="RU003750"/>
    </source>
</evidence>
<dbReference type="PANTHER" id="PTHR14269">
    <property type="entry name" value="CDP-DIACYLGLYCEROL--GLYCEROL-3-PHOSPHATE 3-PHOSPHATIDYLTRANSFERASE-RELATED"/>
    <property type="match status" value="1"/>
</dbReference>
<dbReference type="PIRSF" id="PIRSF000847">
    <property type="entry name" value="Phos_ph_gly_syn"/>
    <property type="match status" value="1"/>
</dbReference>
<evidence type="ECO:0000256" key="1">
    <source>
        <dbReference type="ARBA" id="ARBA00004141"/>
    </source>
</evidence>
<keyword evidence="5 13" id="KW-0812">Transmembrane</keyword>
<accession>A0A943TBY0</accession>
<keyword evidence="6 13" id="KW-1133">Transmembrane helix</keyword>
<dbReference type="RefSeq" id="WP_303947556.1">
    <property type="nucleotide sequence ID" value="NZ_CAURUP010000002.1"/>
</dbReference>
<proteinExistence type="inferred from homology"/>
<dbReference type="Pfam" id="PF01066">
    <property type="entry name" value="CDP-OH_P_transf"/>
    <property type="match status" value="1"/>
</dbReference>
<organism evidence="14 15">
    <name type="scientific">Rothia mucilaginosa</name>
    <dbReference type="NCBI Taxonomy" id="43675"/>
    <lineage>
        <taxon>Bacteria</taxon>
        <taxon>Bacillati</taxon>
        <taxon>Actinomycetota</taxon>
        <taxon>Actinomycetes</taxon>
        <taxon>Micrococcales</taxon>
        <taxon>Micrococcaceae</taxon>
        <taxon>Rothia</taxon>
    </lineage>
</organism>
<sequence length="218" mass="24217">MSDAHTPAPTDEVRVVQPRTSNWNVPNVLTVLRIIAVPFFIVALVSGGTFGADDPTHRWLAWIIFILAMLTDWADGYLARSRNLITSFGKIADPIADKFLTGAAFIVLSALGELWWWVTIVILLREWGITVMRLFVIKYGVMAASMGGKIKTVLQTVALVLMLLPLGQLGLGWLVPGWVLMGAVTAITVWTGLVYVRDAYNLRRTWLQNQAAQKQRAQ</sequence>
<dbReference type="Gene3D" id="1.20.120.1760">
    <property type="match status" value="1"/>
</dbReference>